<dbReference type="PANTHER" id="PTHR38764">
    <property type="entry name" value="ACYL CARRIER PROTEIN PHOSPHODIESTERASE"/>
    <property type="match status" value="1"/>
</dbReference>
<evidence type="ECO:0000313" key="5">
    <source>
        <dbReference type="EMBL" id="AWB68162.1"/>
    </source>
</evidence>
<gene>
    <name evidence="5" type="ORF">C2869_17845</name>
</gene>
<organism evidence="5 6">
    <name type="scientific">Saccharobesus litoralis</name>
    <dbReference type="NCBI Taxonomy" id="2172099"/>
    <lineage>
        <taxon>Bacteria</taxon>
        <taxon>Pseudomonadati</taxon>
        <taxon>Pseudomonadota</taxon>
        <taxon>Gammaproteobacteria</taxon>
        <taxon>Alteromonadales</taxon>
        <taxon>Alteromonadaceae</taxon>
        <taxon>Saccharobesus</taxon>
    </lineage>
</organism>
<keyword evidence="3" id="KW-0443">Lipid metabolism</keyword>
<keyword evidence="1" id="KW-0444">Lipid biosynthesis</keyword>
<dbReference type="PIRSF" id="PIRSF011489">
    <property type="entry name" value="DUF479"/>
    <property type="match status" value="1"/>
</dbReference>
<keyword evidence="2" id="KW-0378">Hydrolase</keyword>
<dbReference type="RefSeq" id="WP_108604227.1">
    <property type="nucleotide sequence ID" value="NZ_CP026604.1"/>
</dbReference>
<dbReference type="Pfam" id="PF04336">
    <property type="entry name" value="ACP_PD"/>
    <property type="match status" value="1"/>
</dbReference>
<evidence type="ECO:0000256" key="2">
    <source>
        <dbReference type="ARBA" id="ARBA00022801"/>
    </source>
</evidence>
<dbReference type="InterPro" id="IPR007431">
    <property type="entry name" value="ACP_PD"/>
</dbReference>
<dbReference type="AlphaFoldDB" id="A0A2S0VVG3"/>
<proteinExistence type="predicted"/>
<evidence type="ECO:0000256" key="1">
    <source>
        <dbReference type="ARBA" id="ARBA00022516"/>
    </source>
</evidence>
<evidence type="ECO:0000256" key="3">
    <source>
        <dbReference type="ARBA" id="ARBA00023098"/>
    </source>
</evidence>
<name>A0A2S0VVG3_9ALTE</name>
<reference evidence="5 6" key="1">
    <citation type="submission" date="2018-01" db="EMBL/GenBank/DDBJ databases">
        <title>Genome sequence of a Cantenovulum-like bacteria.</title>
        <authorList>
            <person name="Tan W.R."/>
            <person name="Lau N.-S."/>
            <person name="Go F."/>
            <person name="Amirul A.-A.A."/>
        </authorList>
    </citation>
    <scope>NUCLEOTIDE SEQUENCE [LARGE SCALE GENOMIC DNA]</scope>
    <source>
        <strain evidence="5 6">CCB-QB4</strain>
    </source>
</reference>
<dbReference type="GO" id="GO:0008770">
    <property type="term" value="F:[acyl-carrier-protein] phosphodiesterase activity"/>
    <property type="evidence" value="ECO:0007669"/>
    <property type="project" value="InterPro"/>
</dbReference>
<evidence type="ECO:0000256" key="4">
    <source>
        <dbReference type="ARBA" id="ARBA00023160"/>
    </source>
</evidence>
<protein>
    <submittedName>
        <fullName evidence="5">ACP phosphodiesterase</fullName>
    </submittedName>
</protein>
<dbReference type="Proteomes" id="UP000244441">
    <property type="component" value="Chromosome"/>
</dbReference>
<dbReference type="PANTHER" id="PTHR38764:SF1">
    <property type="entry name" value="ACYL CARRIER PROTEIN PHOSPHODIESTERASE"/>
    <property type="match status" value="1"/>
</dbReference>
<keyword evidence="6" id="KW-1185">Reference proteome</keyword>
<sequence>MNYLAHIHIADYSQTSIVGNLLGDFMKGANKDNFNQALHQGIALHQSVDSFTDCHYSVLALKPLFAQYRRFAGIVIDILFDHILAKHFTQYHSLTLAEFASRTYQQLEKEKQLLTHANIRLPERFNVSSQKMIEMDWLTSYARASSCQQALKRTGQRLKRPVDLSLCWPLFATHREAFEQAFHHFYPELLLHVTRLGKTFNAEE</sequence>
<accession>A0A2S0VVG3</accession>
<keyword evidence="4" id="KW-0275">Fatty acid biosynthesis</keyword>
<dbReference type="EMBL" id="CP026604">
    <property type="protein sequence ID" value="AWB68162.1"/>
    <property type="molecule type" value="Genomic_DNA"/>
</dbReference>
<dbReference type="OrthoDB" id="8442777at2"/>
<evidence type="ECO:0000313" key="6">
    <source>
        <dbReference type="Proteomes" id="UP000244441"/>
    </source>
</evidence>
<dbReference type="KEGG" id="cate:C2869_17845"/>
<dbReference type="GO" id="GO:0006633">
    <property type="term" value="P:fatty acid biosynthetic process"/>
    <property type="evidence" value="ECO:0007669"/>
    <property type="project" value="UniProtKB-KW"/>
</dbReference>
<keyword evidence="4" id="KW-0276">Fatty acid metabolism</keyword>